<dbReference type="Gene3D" id="3.40.630.30">
    <property type="match status" value="1"/>
</dbReference>
<evidence type="ECO:0000313" key="6">
    <source>
        <dbReference type="Proteomes" id="UP000655287"/>
    </source>
</evidence>
<name>A0A919V2K0_9ACTN</name>
<dbReference type="InterPro" id="IPR000182">
    <property type="entry name" value="GNAT_dom"/>
</dbReference>
<sequence length="204" mass="22256">MRKDGIGRTAAEVEAFMAGRTGKSRVMLRALTAADQDEFVRLTRDSAGLHRPWMSLPATPADFQAYLGRFDHDTAQGLLVCLADTGAIAGTVFLNSIIRGRYQNASLAYAAFSPTAGQGYLSEGVGLVLGYAFGRLRLHRLDAQIQPGNQASLALVRRLGFRYEGHSPDLLFIDGAWQDHESWAITNTMYGPGPWPPHPTLPAR</sequence>
<keyword evidence="2" id="KW-0012">Acyltransferase</keyword>
<dbReference type="Pfam" id="PF13302">
    <property type="entry name" value="Acetyltransf_3"/>
    <property type="match status" value="1"/>
</dbReference>
<dbReference type="GO" id="GO:0005737">
    <property type="term" value="C:cytoplasm"/>
    <property type="evidence" value="ECO:0007669"/>
    <property type="project" value="TreeGrafter"/>
</dbReference>
<dbReference type="SUPFAM" id="SSF55729">
    <property type="entry name" value="Acyl-CoA N-acyltransferases (Nat)"/>
    <property type="match status" value="1"/>
</dbReference>
<accession>A0A919V2K0</accession>
<organism evidence="5 6">
    <name type="scientific">Sphaerisporangium rufum</name>
    <dbReference type="NCBI Taxonomy" id="1381558"/>
    <lineage>
        <taxon>Bacteria</taxon>
        <taxon>Bacillati</taxon>
        <taxon>Actinomycetota</taxon>
        <taxon>Actinomycetes</taxon>
        <taxon>Streptosporangiales</taxon>
        <taxon>Streptosporangiaceae</taxon>
        <taxon>Sphaerisporangium</taxon>
    </lineage>
</organism>
<keyword evidence="6" id="KW-1185">Reference proteome</keyword>
<dbReference type="InterPro" id="IPR016181">
    <property type="entry name" value="Acyl_CoA_acyltransferase"/>
</dbReference>
<dbReference type="PANTHER" id="PTHR43792">
    <property type="entry name" value="GNAT FAMILY, PUTATIVE (AFU_ORTHOLOGUE AFUA_3G00765)-RELATED-RELATED"/>
    <property type="match status" value="1"/>
</dbReference>
<evidence type="ECO:0000256" key="3">
    <source>
        <dbReference type="ARBA" id="ARBA00038502"/>
    </source>
</evidence>
<gene>
    <name evidence="5" type="ORF">Sru01_40300</name>
</gene>
<dbReference type="PROSITE" id="PS51186">
    <property type="entry name" value="GNAT"/>
    <property type="match status" value="1"/>
</dbReference>
<keyword evidence="1" id="KW-0808">Transferase</keyword>
<dbReference type="EMBL" id="BOOU01000054">
    <property type="protein sequence ID" value="GII79048.1"/>
    <property type="molecule type" value="Genomic_DNA"/>
</dbReference>
<evidence type="ECO:0000313" key="5">
    <source>
        <dbReference type="EMBL" id="GII79048.1"/>
    </source>
</evidence>
<evidence type="ECO:0000256" key="1">
    <source>
        <dbReference type="ARBA" id="ARBA00022679"/>
    </source>
</evidence>
<evidence type="ECO:0000256" key="2">
    <source>
        <dbReference type="ARBA" id="ARBA00023315"/>
    </source>
</evidence>
<reference evidence="5" key="1">
    <citation type="submission" date="2021-01" db="EMBL/GenBank/DDBJ databases">
        <title>Whole genome shotgun sequence of Sphaerisporangium rufum NBRC 109079.</title>
        <authorList>
            <person name="Komaki H."/>
            <person name="Tamura T."/>
        </authorList>
    </citation>
    <scope>NUCLEOTIDE SEQUENCE</scope>
    <source>
        <strain evidence="5">NBRC 109079</strain>
    </source>
</reference>
<evidence type="ECO:0000259" key="4">
    <source>
        <dbReference type="PROSITE" id="PS51186"/>
    </source>
</evidence>
<dbReference type="AlphaFoldDB" id="A0A919V2K0"/>
<dbReference type="PANTHER" id="PTHR43792:SF8">
    <property type="entry name" value="[RIBOSOMAL PROTEIN US5]-ALANINE N-ACETYLTRANSFERASE"/>
    <property type="match status" value="1"/>
</dbReference>
<comment type="similarity">
    <text evidence="3">Belongs to the acetyltransferase family. RimJ subfamily.</text>
</comment>
<protein>
    <submittedName>
        <fullName evidence="5">Acetyltransferase</fullName>
    </submittedName>
</protein>
<dbReference type="GO" id="GO:0008999">
    <property type="term" value="F:protein-N-terminal-alanine acetyltransferase activity"/>
    <property type="evidence" value="ECO:0007669"/>
    <property type="project" value="TreeGrafter"/>
</dbReference>
<feature type="domain" description="N-acetyltransferase" evidence="4">
    <location>
        <begin position="26"/>
        <end position="188"/>
    </location>
</feature>
<dbReference type="RefSeq" id="WP_239137585.1">
    <property type="nucleotide sequence ID" value="NZ_BOOU01000054.1"/>
</dbReference>
<dbReference type="Proteomes" id="UP000655287">
    <property type="component" value="Unassembled WGS sequence"/>
</dbReference>
<proteinExistence type="inferred from homology"/>
<dbReference type="InterPro" id="IPR051531">
    <property type="entry name" value="N-acetyltransferase"/>
</dbReference>
<comment type="caution">
    <text evidence="5">The sequence shown here is derived from an EMBL/GenBank/DDBJ whole genome shotgun (WGS) entry which is preliminary data.</text>
</comment>